<evidence type="ECO:0000313" key="3">
    <source>
        <dbReference type="EMBL" id="ARI76810.1"/>
    </source>
</evidence>
<reference evidence="3 4" key="1">
    <citation type="submission" date="2017-04" db="EMBL/GenBank/DDBJ databases">
        <title>The whole genome sequencing and assembly of Halobacillus mangrovi strain.</title>
        <authorList>
            <person name="Lee S.-J."/>
            <person name="Park M.-K."/>
            <person name="Kim J.-Y."/>
            <person name="Lee Y.-J."/>
            <person name="Yi H."/>
            <person name="Bahn Y.-S."/>
            <person name="Kim J.F."/>
            <person name="Lee D.-W."/>
        </authorList>
    </citation>
    <scope>NUCLEOTIDE SEQUENCE [LARGE SCALE GENOMIC DNA]</scope>
    <source>
        <strain evidence="3 4">KTB 131</strain>
    </source>
</reference>
<dbReference type="InterPro" id="IPR001667">
    <property type="entry name" value="DDH_dom"/>
</dbReference>
<dbReference type="PANTHER" id="PTHR47618:SF1">
    <property type="entry name" value="BIFUNCTIONAL OLIGORIBONUCLEASE AND PAP PHOSPHATASE NRNA"/>
    <property type="match status" value="1"/>
</dbReference>
<evidence type="ECO:0000313" key="4">
    <source>
        <dbReference type="Proteomes" id="UP000192527"/>
    </source>
</evidence>
<sequence length="317" mass="35652">MSIESIARSIKDFSTIIIHRHVRPDPDAYGSQGGLAEIIKGSFPDKQVFVTGESEPSLSFLAEMDVIPDETYENALVIVCDTANQARIDDQRYNQGKKLIKIDHHPEVDRYGDIQWVDTSSSSTCEMIYSFYINSRDQGFSMNEKAARLLYAGIVGDTGRFLFPSTTEKTLSYAAELVNYEFDRRLLYNEMYKTPLHVAKLKGYILQNFTVNEGGYSTIRLSREILEKHNVTANETSQLVGLLGDIEGILAWVFFVEEEDSIRVRLRSKGPVINGIAADHNGGGHPMASGAKAESWEETEQIANELEQVCKEYKTSR</sequence>
<dbReference type="EMBL" id="CP020772">
    <property type="protein sequence ID" value="ARI76810.1"/>
    <property type="molecule type" value="Genomic_DNA"/>
</dbReference>
<dbReference type="InterPro" id="IPR038763">
    <property type="entry name" value="DHH_sf"/>
</dbReference>
<evidence type="ECO:0000259" key="2">
    <source>
        <dbReference type="Pfam" id="PF02272"/>
    </source>
</evidence>
<feature type="domain" description="DHHA1" evidence="2">
    <location>
        <begin position="228"/>
        <end position="312"/>
    </location>
</feature>
<dbReference type="PANTHER" id="PTHR47618">
    <property type="entry name" value="BIFUNCTIONAL OLIGORIBONUCLEASE AND PAP PHOSPHATASE NRNA"/>
    <property type="match status" value="1"/>
</dbReference>
<dbReference type="GO" id="GO:0003676">
    <property type="term" value="F:nucleic acid binding"/>
    <property type="evidence" value="ECO:0007669"/>
    <property type="project" value="InterPro"/>
</dbReference>
<dbReference type="InterPro" id="IPR003156">
    <property type="entry name" value="DHHA1_dom"/>
</dbReference>
<dbReference type="AlphaFoldDB" id="A0A1W5ZU35"/>
<dbReference type="Gene3D" id="3.10.310.30">
    <property type="match status" value="1"/>
</dbReference>
<dbReference type="RefSeq" id="WP_085029287.1">
    <property type="nucleotide sequence ID" value="NZ_CP020772.1"/>
</dbReference>
<feature type="domain" description="DDH" evidence="1">
    <location>
        <begin position="16"/>
        <end position="154"/>
    </location>
</feature>
<dbReference type="Gene3D" id="3.90.1640.10">
    <property type="entry name" value="inorganic pyrophosphatase (n-terminal core)"/>
    <property type="match status" value="1"/>
</dbReference>
<organism evidence="3 4">
    <name type="scientific">Halobacillus mangrovi</name>
    <dbReference type="NCBI Taxonomy" id="402384"/>
    <lineage>
        <taxon>Bacteria</taxon>
        <taxon>Bacillati</taxon>
        <taxon>Bacillota</taxon>
        <taxon>Bacilli</taxon>
        <taxon>Bacillales</taxon>
        <taxon>Bacillaceae</taxon>
        <taxon>Halobacillus</taxon>
    </lineage>
</organism>
<proteinExistence type="predicted"/>
<dbReference type="SUPFAM" id="SSF64182">
    <property type="entry name" value="DHH phosphoesterases"/>
    <property type="match status" value="1"/>
</dbReference>
<dbReference type="Pfam" id="PF01368">
    <property type="entry name" value="DHH"/>
    <property type="match status" value="1"/>
</dbReference>
<dbReference type="OrthoDB" id="9803668at2"/>
<gene>
    <name evidence="3" type="ORF">HM131_08135</name>
</gene>
<name>A0A1W5ZU35_9BACI</name>
<protein>
    <submittedName>
        <fullName evidence="3">DHH family phosphoesterase</fullName>
    </submittedName>
</protein>
<dbReference type="KEGG" id="hmn:HM131_08135"/>
<keyword evidence="4" id="KW-1185">Reference proteome</keyword>
<dbReference type="Pfam" id="PF02272">
    <property type="entry name" value="DHHA1"/>
    <property type="match status" value="1"/>
</dbReference>
<dbReference type="STRING" id="402384.HM131_08135"/>
<evidence type="ECO:0000259" key="1">
    <source>
        <dbReference type="Pfam" id="PF01368"/>
    </source>
</evidence>
<dbReference type="InterPro" id="IPR051319">
    <property type="entry name" value="Oligoribo/pAp-PDE_c-di-AMP_PDE"/>
</dbReference>
<accession>A0A1W5ZU35</accession>
<dbReference type="Proteomes" id="UP000192527">
    <property type="component" value="Chromosome"/>
</dbReference>